<name>A0AB34QSH8_BACPU</name>
<protein>
    <recommendedName>
        <fullName evidence="3">DUF2487 family protein</fullName>
    </recommendedName>
</protein>
<gene>
    <name evidence="1" type="ORF">B4127_2442</name>
</gene>
<proteinExistence type="predicted"/>
<sequence>MKEGKLMKFQAEDADRFLQSRDYIDTAIIPLVGIDVNQIKQTVSLGEFTILVTEELERQLKGRVFLFPPHTYVEANDRKLEDIFTMKQSLEDHFQHVVLISSDHQWKEHAAVSESLFLLKPVPLEHLKVELKQKIVQDSVEQILNFLLQKWNPS</sequence>
<evidence type="ECO:0000313" key="1">
    <source>
        <dbReference type="EMBL" id="KIL17177.1"/>
    </source>
</evidence>
<evidence type="ECO:0000313" key="2">
    <source>
        <dbReference type="Proteomes" id="UP000031978"/>
    </source>
</evidence>
<accession>A0AB34QSH8</accession>
<dbReference type="AlphaFoldDB" id="A0AB34QSH8"/>
<dbReference type="Pfam" id="PF10673">
    <property type="entry name" value="DUF2487"/>
    <property type="match status" value="1"/>
</dbReference>
<dbReference type="EMBL" id="JXCL01000029">
    <property type="protein sequence ID" value="KIL17177.1"/>
    <property type="molecule type" value="Genomic_DNA"/>
</dbReference>
<evidence type="ECO:0008006" key="3">
    <source>
        <dbReference type="Google" id="ProtNLM"/>
    </source>
</evidence>
<comment type="caution">
    <text evidence="1">The sequence shown here is derived from an EMBL/GenBank/DDBJ whole genome shotgun (WGS) entry which is preliminary data.</text>
</comment>
<dbReference type="InterPro" id="IPR019615">
    <property type="entry name" value="DUF2487"/>
</dbReference>
<organism evidence="1 2">
    <name type="scientific">Bacillus pumilus</name>
    <name type="common">Bacillus mesentericus</name>
    <dbReference type="NCBI Taxonomy" id="1408"/>
    <lineage>
        <taxon>Bacteria</taxon>
        <taxon>Bacillati</taxon>
        <taxon>Bacillota</taxon>
        <taxon>Bacilli</taxon>
        <taxon>Bacillales</taxon>
        <taxon>Bacillaceae</taxon>
        <taxon>Bacillus</taxon>
    </lineage>
</organism>
<reference evidence="1 2" key="1">
    <citation type="submission" date="2014-12" db="EMBL/GenBank/DDBJ databases">
        <title>Draft Genome Sequences of Five Spore-Forming Food Isolates of Bacillus pumilus.</title>
        <authorList>
            <person name="de Jong A."/>
            <person name="van Heel A.J."/>
            <person name="Montalban-Lopez M."/>
            <person name="Krawczyk A.O."/>
            <person name="Berendsen E.M."/>
            <person name="Wells-Bennik M."/>
            <person name="Kuipers O.P."/>
        </authorList>
    </citation>
    <scope>NUCLEOTIDE SEQUENCE [LARGE SCALE GENOMIC DNA]</scope>
    <source>
        <strain evidence="1 2">B4127</strain>
    </source>
</reference>
<dbReference type="Proteomes" id="UP000031978">
    <property type="component" value="Unassembled WGS sequence"/>
</dbReference>